<evidence type="ECO:0000256" key="1">
    <source>
        <dbReference type="SAM" id="Phobius"/>
    </source>
</evidence>
<dbReference type="Proteomes" id="UP000194873">
    <property type="component" value="Unassembled WGS sequence"/>
</dbReference>
<organism evidence="2 3">
    <name type="scientific">Hymenobacter crusticola</name>
    <dbReference type="NCBI Taxonomy" id="1770526"/>
    <lineage>
        <taxon>Bacteria</taxon>
        <taxon>Pseudomonadati</taxon>
        <taxon>Bacteroidota</taxon>
        <taxon>Cytophagia</taxon>
        <taxon>Cytophagales</taxon>
        <taxon>Hymenobacteraceae</taxon>
        <taxon>Hymenobacter</taxon>
    </lineage>
</organism>
<proteinExistence type="predicted"/>
<dbReference type="RefSeq" id="WP_086596015.1">
    <property type="nucleotide sequence ID" value="NZ_MTSE01000014.1"/>
</dbReference>
<keyword evidence="3" id="KW-1185">Reference proteome</keyword>
<sequence length="134" mass="15464">MRQNLPELLLYACGVYNLLFVVFHALFWRLFKWHKQLRKLKTYNRAIVQILNLRLIYVLGVFGALCLAYPAELLSASLGHFILGSMAVFWLGRLIEQFVFLPINTRPVYSLALIFFLGTLLHAFPLLLSLLHAS</sequence>
<dbReference type="OrthoDB" id="670562at2"/>
<evidence type="ECO:0000313" key="3">
    <source>
        <dbReference type="Proteomes" id="UP000194873"/>
    </source>
</evidence>
<keyword evidence="1" id="KW-0812">Transmembrane</keyword>
<feature type="transmembrane region" description="Helical" evidence="1">
    <location>
        <begin position="51"/>
        <end position="71"/>
    </location>
</feature>
<feature type="transmembrane region" description="Helical" evidence="1">
    <location>
        <begin position="77"/>
        <end position="95"/>
    </location>
</feature>
<comment type="caution">
    <text evidence="2">The sequence shown here is derived from an EMBL/GenBank/DDBJ whole genome shotgun (WGS) entry which is preliminary data.</text>
</comment>
<feature type="transmembrane region" description="Helical" evidence="1">
    <location>
        <begin position="6"/>
        <end position="31"/>
    </location>
</feature>
<accession>A0A243W8S8</accession>
<dbReference type="AlphaFoldDB" id="A0A243W8S8"/>
<reference evidence="2 3" key="1">
    <citation type="submission" date="2017-01" db="EMBL/GenBank/DDBJ databases">
        <title>A new Hymenobacter.</title>
        <authorList>
            <person name="Liang Y."/>
            <person name="Feng F."/>
        </authorList>
    </citation>
    <scope>NUCLEOTIDE SEQUENCE [LARGE SCALE GENOMIC DNA]</scope>
    <source>
        <strain evidence="2">MIMBbqt21</strain>
    </source>
</reference>
<gene>
    <name evidence="2" type="ORF">BXP70_20650</name>
</gene>
<feature type="transmembrane region" description="Helical" evidence="1">
    <location>
        <begin position="107"/>
        <end position="131"/>
    </location>
</feature>
<protein>
    <submittedName>
        <fullName evidence="2">Uncharacterized protein</fullName>
    </submittedName>
</protein>
<dbReference type="EMBL" id="MTSE01000014">
    <property type="protein sequence ID" value="OUJ71770.1"/>
    <property type="molecule type" value="Genomic_DNA"/>
</dbReference>
<evidence type="ECO:0000313" key="2">
    <source>
        <dbReference type="EMBL" id="OUJ71770.1"/>
    </source>
</evidence>
<keyword evidence="1" id="KW-0472">Membrane</keyword>
<name>A0A243W8S8_9BACT</name>
<keyword evidence="1" id="KW-1133">Transmembrane helix</keyword>